<dbReference type="GO" id="GO:0019079">
    <property type="term" value="P:viral genome replication"/>
    <property type="evidence" value="ECO:0007669"/>
    <property type="project" value="InterPro"/>
</dbReference>
<dbReference type="GO" id="GO:0006351">
    <property type="term" value="P:DNA-templated transcription"/>
    <property type="evidence" value="ECO:0007669"/>
    <property type="project" value="InterPro"/>
</dbReference>
<organism evidence="9">
    <name type="scientific">Rinderpest morbillivirus</name>
    <dbReference type="NCBI Taxonomy" id="11241"/>
    <lineage>
        <taxon>Viruses</taxon>
        <taxon>Riboviria</taxon>
        <taxon>Orthornavirae</taxon>
        <taxon>Negarnaviricota</taxon>
        <taxon>Haploviricotina</taxon>
        <taxon>Monjiviricetes</taxon>
        <taxon>Mononegavirales</taxon>
        <taxon>Paramyxoviridae</taxon>
        <taxon>Orthoparamyxovirinae</taxon>
        <taxon>Morbillivirus</taxon>
        <taxon>Morbillivirus pecoris</taxon>
    </lineage>
</organism>
<feature type="domain" description="Paramyxovirus structural protein P/V N-terminal" evidence="8">
    <location>
        <begin position="4"/>
        <end position="312"/>
    </location>
</feature>
<evidence type="ECO:0000256" key="7">
    <source>
        <dbReference type="SAM" id="MobiDB-lite"/>
    </source>
</evidence>
<protein>
    <recommendedName>
        <fullName evidence="2">Phosphoprotein</fullName>
    </recommendedName>
</protein>
<dbReference type="GO" id="GO:0003723">
    <property type="term" value="F:RNA binding"/>
    <property type="evidence" value="ECO:0007669"/>
    <property type="project" value="InterPro"/>
</dbReference>
<proteinExistence type="inferred from homology"/>
<dbReference type="EMBL" id="MN632637">
    <property type="protein sequence ID" value="QJD08747.1"/>
    <property type="molecule type" value="Viral_cRNA"/>
</dbReference>
<keyword evidence="4" id="KW-0597">Phosphoprotein</keyword>
<sequence>MAEEQAYHVNKGLECIKALRARPLDPLVVEEALAAWVETSEEQTLDRMSSDETEADHQDIGKPCFPATGSGKSSKPRSHDQGPGESNSCDGELGALMDDPSVHNTEVQRYHVYDHSGEKVKGVEDADSILVRSGDGDGVEFWGGDEESENSDVDLGELDPEGSAPADWGSSPISAATRTSDVEVIEGDEIQKLLEAQSQVRKMTKAGKTLMVPPIPSHEKLVASEKPIKKGTDVKSASFGMMTESSSTGGATRPVQKSPWGPSGPNVSAGNALVSVSNVSLTQGLKTGSGTTISQISQNNTGTEDDYDDELFSDIQDIKAALAKLHEDQQVIITRLESLLSLKGEIDSIKKQINKQNISISTIEGHLSSIMIAIPGFGKDPNSPTADVDINPDLRPIIGRDSGRALAEVLKKPVSDRQPKGAGKSGLESKGLLKKEFQLKPIEKKSSSAIRFVPDGGVASRSVIRSIIKSSHLEEDRKNYLMSLLNDIQGPKDLAQFHQMLVKIIKN</sequence>
<evidence type="ECO:0000256" key="4">
    <source>
        <dbReference type="ARBA" id="ARBA00022553"/>
    </source>
</evidence>
<reference evidence="9" key="1">
    <citation type="journal article" date="2020" name="Sci. Rep.">
        <title>Full genome sequencing of archived wild type and vaccine rinderpest virus isolates prior to their destruction.</title>
        <authorList>
            <person name="King S."/>
            <person name="Rajko-Nenow P."/>
            <person name="Ropiak H.M."/>
            <person name="Ribeca P."/>
            <person name="Batten C."/>
            <person name="Baron M.D."/>
        </authorList>
    </citation>
    <scope>NUCLEOTIDE SEQUENCE</scope>
    <source>
        <strain evidence="9">Tanzania/61/RBT1</strain>
    </source>
</reference>
<feature type="compositionally biased region" description="Acidic residues" evidence="7">
    <location>
        <begin position="143"/>
        <end position="160"/>
    </location>
</feature>
<dbReference type="InterPro" id="IPR016075">
    <property type="entry name" value="RNA_pol_Pprot-P_XD_paramyxovir"/>
</dbReference>
<evidence type="ECO:0000256" key="6">
    <source>
        <dbReference type="ARBA" id="ARBA00060014"/>
    </source>
</evidence>
<dbReference type="Pfam" id="PF13825">
    <property type="entry name" value="Paramyxo_P_V_N"/>
    <property type="match status" value="1"/>
</dbReference>
<dbReference type="Gene3D" id="1.10.8.10">
    <property type="entry name" value="DNA helicase RuvA subunit, C-terminal domain"/>
    <property type="match status" value="1"/>
</dbReference>
<dbReference type="Pfam" id="PF03210">
    <property type="entry name" value="Paramyx_P_V_C"/>
    <property type="match status" value="1"/>
</dbReference>
<gene>
    <name evidence="9" type="primary">P</name>
</gene>
<accession>A0A6M3R846</accession>
<dbReference type="CDD" id="cd21031">
    <property type="entry name" value="MEV_P-protein-C_like"/>
    <property type="match status" value="1"/>
</dbReference>
<evidence type="ECO:0000256" key="2">
    <source>
        <dbReference type="ARBA" id="ARBA00020572"/>
    </source>
</evidence>
<comment type="function">
    <text evidence="6">Essential cofactor of the RNA polymerase L that plays a central role in the transcription and replication by forming the polymerase complex with RNA polymerase L and recruiting L to the genomic N-RNA template for RNA synthesis. Also plays a central role in the encapsidation of nascent RNA chains by forming the encapsidation complex with the nucleocapsid protein N (N-P complex). Acts as a chaperone for newly synthesized free N protein, so-called N0, allowing encapsidation of nascent RNA chains during replication. The nucleoprotein protein N prevents excessive phosphorylation of P, which leads to down-regulation of viral transcription/ replication. Participates, together with N, in the formation of viral factories (viroplasms), which are large inclusions in the host cytoplasm where replication takes place.</text>
</comment>
<dbReference type="InterPro" id="IPR028243">
    <property type="entry name" value="Paramyxo_P/V_N"/>
</dbReference>
<evidence type="ECO:0000256" key="1">
    <source>
        <dbReference type="ARBA" id="ARBA00008617"/>
    </source>
</evidence>
<name>A0A6M3R846_9MONO</name>
<evidence type="ECO:0000259" key="8">
    <source>
        <dbReference type="Pfam" id="PF13825"/>
    </source>
</evidence>
<evidence type="ECO:0000256" key="3">
    <source>
        <dbReference type="ARBA" id="ARBA00022495"/>
    </source>
</evidence>
<feature type="region of interest" description="Disordered" evidence="7">
    <location>
        <begin position="240"/>
        <end position="264"/>
    </location>
</feature>
<keyword evidence="3" id="KW-0691">RNA editing</keyword>
<evidence type="ECO:0000313" key="9">
    <source>
        <dbReference type="EMBL" id="QJD08369.1"/>
    </source>
</evidence>
<feature type="region of interest" description="Disordered" evidence="7">
    <location>
        <begin position="135"/>
        <end position="174"/>
    </location>
</feature>
<evidence type="ECO:0000256" key="5">
    <source>
        <dbReference type="ARBA" id="ARBA00022953"/>
    </source>
</evidence>
<feature type="region of interest" description="Disordered" evidence="7">
    <location>
        <begin position="38"/>
        <end position="99"/>
    </location>
</feature>
<dbReference type="EMBL" id="MN632583">
    <property type="protein sequence ID" value="QJD08369.1"/>
    <property type="molecule type" value="Viral_cRNA"/>
</dbReference>
<feature type="compositionally biased region" description="Basic and acidic residues" evidence="7">
    <location>
        <begin position="44"/>
        <end position="60"/>
    </location>
</feature>
<comment type="similarity">
    <text evidence="1">Belongs to the morbillivirus P protein family.</text>
</comment>
<keyword evidence="5" id="KW-0693">Viral RNA replication</keyword>
<dbReference type="Gene3D" id="1.20.5.110">
    <property type="match status" value="1"/>
</dbReference>
<dbReference type="SUPFAM" id="SSF101089">
    <property type="entry name" value="Phosphoprotein XD domain"/>
    <property type="match status" value="1"/>
</dbReference>
<dbReference type="InterPro" id="IPR004897">
    <property type="entry name" value="P/V_Pprotein_paramyxoviral"/>
</dbReference>
<dbReference type="GO" id="GO:0003968">
    <property type="term" value="F:RNA-directed RNA polymerase activity"/>
    <property type="evidence" value="ECO:0007669"/>
    <property type="project" value="InterPro"/>
</dbReference>